<comment type="caution">
    <text evidence="17">The sequence shown here is derived from an EMBL/GenBank/DDBJ whole genome shotgun (WGS) entry which is preliminary data.</text>
</comment>
<comment type="cofactor">
    <cofactor evidence="1">
        <name>FMN</name>
        <dbReference type="ChEBI" id="CHEBI:58210"/>
    </cofactor>
</comment>
<sequence>MSLYVTNMSSGDPWSLPIKQGLYDPTLEKDACGVGFIVAIDGKRSHKIVRDAETLSARMNHRGACACDNDTGDGAGVLCAIPHDYYAEEIREKQGITLPEFGRYATGILFLDKNTHKQTEEAFEKLAGECDLRVICWRDVPTENSYIGKVARKCEPYMRQVFVTGDQEVDVLNRQVFILRKRSSHIIPQPGLRYYICSLSLKTVVYKGQLTADQLWRYFGDLNCPRFETSLALVHTRFSTNTFPSWERAQPLRLLAHNGEINTLRGNVNFMKAREGVMKSDIYGETLKDLYPVVEPNLSDSGAADCVLEFLLMAGQRTLPEAVMTMVPEAWQNDLTMATEKRDFYHWAACAMEPWDGPALLTFTDGRYVGAILDRTPNGRFRFCYRLPVVGATGLNDLIIISRDHIRPMLGIVSLTKNYFMKEYKKKVLNTRMGNI</sequence>
<reference evidence="17" key="2">
    <citation type="submission" date="2023-03" db="EMBL/GenBank/DDBJ databases">
        <authorList>
            <person name="Inwood S.N."/>
            <person name="Skelly J.G."/>
            <person name="Guhlin J."/>
            <person name="Harrop T.W.R."/>
            <person name="Goldson S.G."/>
            <person name="Dearden P.K."/>
        </authorList>
    </citation>
    <scope>NUCLEOTIDE SEQUENCE</scope>
    <source>
        <strain evidence="17">Lincoln</strain>
        <tissue evidence="17">Whole body</tissue>
    </source>
</reference>
<comment type="cofactor">
    <cofactor evidence="2">
        <name>[3Fe-4S] cluster</name>
        <dbReference type="ChEBI" id="CHEBI:21137"/>
    </cofactor>
</comment>
<keyword evidence="7" id="KW-0479">Metal-binding</keyword>
<proteinExistence type="inferred from homology"/>
<dbReference type="InterPro" id="IPR017932">
    <property type="entry name" value="GATase_2_dom"/>
</dbReference>
<evidence type="ECO:0000256" key="1">
    <source>
        <dbReference type="ARBA" id="ARBA00001917"/>
    </source>
</evidence>
<dbReference type="PANTHER" id="PTHR11938">
    <property type="entry name" value="FAD NADPH DEHYDROGENASE/OXIDOREDUCTASE"/>
    <property type="match status" value="1"/>
</dbReference>
<evidence type="ECO:0000256" key="2">
    <source>
        <dbReference type="ARBA" id="ARBA00001927"/>
    </source>
</evidence>
<keyword evidence="10" id="KW-0408">Iron</keyword>
<keyword evidence="6" id="KW-0288">FMN</keyword>
<dbReference type="Proteomes" id="UP001168972">
    <property type="component" value="Unassembled WGS sequence"/>
</dbReference>
<evidence type="ECO:0000256" key="5">
    <source>
        <dbReference type="ARBA" id="ARBA00022630"/>
    </source>
</evidence>
<evidence type="ECO:0000256" key="15">
    <source>
        <dbReference type="ARBA" id="ARBA00039085"/>
    </source>
</evidence>
<protein>
    <recommendedName>
        <fullName evidence="15">glutamate synthase (ferredoxin)</fullName>
        <ecNumber evidence="15">1.4.7.1</ecNumber>
    </recommendedName>
</protein>
<dbReference type="PANTHER" id="PTHR11938:SF133">
    <property type="entry name" value="GLUTAMATE SYNTHASE (NADH)"/>
    <property type="match status" value="1"/>
</dbReference>
<dbReference type="AlphaFoldDB" id="A0AA39KZY0"/>
<keyword evidence="9" id="KW-0560">Oxidoreductase</keyword>
<evidence type="ECO:0000256" key="9">
    <source>
        <dbReference type="ARBA" id="ARBA00023002"/>
    </source>
</evidence>
<evidence type="ECO:0000256" key="7">
    <source>
        <dbReference type="ARBA" id="ARBA00022723"/>
    </source>
</evidence>
<reference evidence="17" key="1">
    <citation type="journal article" date="2023" name="bioRxiv">
        <title>Scaffold-level genome assemblies of two parasitoid biocontrol wasps reveal the parthenogenesis mechanism and an associated novel virus.</title>
        <authorList>
            <person name="Inwood S."/>
            <person name="Skelly J."/>
            <person name="Guhlin J."/>
            <person name="Harrop T."/>
            <person name="Goldson S."/>
            <person name="Dearden P."/>
        </authorList>
    </citation>
    <scope>NUCLEOTIDE SEQUENCE</scope>
    <source>
        <strain evidence="17">Lincoln</strain>
        <tissue evidence="17">Whole body</tissue>
    </source>
</reference>
<name>A0AA39KZY0_MICHY</name>
<dbReference type="GO" id="GO:0046872">
    <property type="term" value="F:metal ion binding"/>
    <property type="evidence" value="ECO:0007669"/>
    <property type="project" value="UniProtKB-KW"/>
</dbReference>
<keyword evidence="8" id="KW-0315">Glutamine amidotransferase</keyword>
<evidence type="ECO:0000256" key="13">
    <source>
        <dbReference type="ARBA" id="ARBA00023291"/>
    </source>
</evidence>
<evidence type="ECO:0000256" key="3">
    <source>
        <dbReference type="ARBA" id="ARBA00009716"/>
    </source>
</evidence>
<gene>
    <name evidence="17" type="ORF">PV327_005543</name>
</gene>
<dbReference type="Pfam" id="PF00310">
    <property type="entry name" value="GATase_2"/>
    <property type="match status" value="1"/>
</dbReference>
<dbReference type="SUPFAM" id="SSF56235">
    <property type="entry name" value="N-terminal nucleophile aminohydrolases (Ntn hydrolases)"/>
    <property type="match status" value="1"/>
</dbReference>
<evidence type="ECO:0000259" key="16">
    <source>
        <dbReference type="PROSITE" id="PS51278"/>
    </source>
</evidence>
<dbReference type="GO" id="GO:0051538">
    <property type="term" value="F:3 iron, 4 sulfur cluster binding"/>
    <property type="evidence" value="ECO:0007669"/>
    <property type="project" value="UniProtKB-KW"/>
</dbReference>
<evidence type="ECO:0000256" key="10">
    <source>
        <dbReference type="ARBA" id="ARBA00023004"/>
    </source>
</evidence>
<evidence type="ECO:0000256" key="6">
    <source>
        <dbReference type="ARBA" id="ARBA00022643"/>
    </source>
</evidence>
<dbReference type="GO" id="GO:0006537">
    <property type="term" value="P:glutamate biosynthetic process"/>
    <property type="evidence" value="ECO:0007669"/>
    <property type="project" value="UniProtKB-KW"/>
</dbReference>
<dbReference type="EMBL" id="JAQQBR010000003">
    <property type="protein sequence ID" value="KAK0179832.1"/>
    <property type="molecule type" value="Genomic_DNA"/>
</dbReference>
<comment type="similarity">
    <text evidence="3">Belongs to the glutamate synthase family.</text>
</comment>
<dbReference type="Gene3D" id="3.60.20.10">
    <property type="entry name" value="Glutamine Phosphoribosylpyrophosphate, subunit 1, domain 1"/>
    <property type="match status" value="1"/>
</dbReference>
<evidence type="ECO:0000313" key="18">
    <source>
        <dbReference type="Proteomes" id="UP001168972"/>
    </source>
</evidence>
<comment type="pathway">
    <text evidence="14">Amino-acid biosynthesis; L-glutamate biosynthesis via GLT pathway; L-glutamate from 2-oxoglutarate and L-glutamine (ferredoxin route): step 1/1.</text>
</comment>
<dbReference type="EC" id="1.4.7.1" evidence="15"/>
<keyword evidence="12" id="KW-0314">Glutamate biosynthesis</keyword>
<dbReference type="PROSITE" id="PS51278">
    <property type="entry name" value="GATASE_TYPE_2"/>
    <property type="match status" value="1"/>
</dbReference>
<evidence type="ECO:0000256" key="14">
    <source>
        <dbReference type="ARBA" id="ARBA00037928"/>
    </source>
</evidence>
<feature type="domain" description="Glutamine amidotransferase type-2" evidence="16">
    <location>
        <begin position="32"/>
        <end position="436"/>
    </location>
</feature>
<dbReference type="GO" id="GO:0016041">
    <property type="term" value="F:glutamate synthase (ferredoxin) activity"/>
    <property type="evidence" value="ECO:0007669"/>
    <property type="project" value="UniProtKB-EC"/>
</dbReference>
<dbReference type="CDD" id="cd00713">
    <property type="entry name" value="GltS"/>
    <property type="match status" value="1"/>
</dbReference>
<evidence type="ECO:0000256" key="11">
    <source>
        <dbReference type="ARBA" id="ARBA00023014"/>
    </source>
</evidence>
<dbReference type="InterPro" id="IPR029055">
    <property type="entry name" value="Ntn_hydrolases_N"/>
</dbReference>
<dbReference type="GO" id="GO:0019676">
    <property type="term" value="P:ammonia assimilation cycle"/>
    <property type="evidence" value="ECO:0007669"/>
    <property type="project" value="TreeGrafter"/>
</dbReference>
<keyword evidence="11" id="KW-0411">Iron-sulfur</keyword>
<evidence type="ECO:0000313" key="17">
    <source>
        <dbReference type="EMBL" id="KAK0179832.1"/>
    </source>
</evidence>
<keyword evidence="5" id="KW-0285">Flavoprotein</keyword>
<keyword evidence="18" id="KW-1185">Reference proteome</keyword>
<organism evidence="17 18">
    <name type="scientific">Microctonus hyperodae</name>
    <name type="common">Parasitoid wasp</name>
    <dbReference type="NCBI Taxonomy" id="165561"/>
    <lineage>
        <taxon>Eukaryota</taxon>
        <taxon>Metazoa</taxon>
        <taxon>Ecdysozoa</taxon>
        <taxon>Arthropoda</taxon>
        <taxon>Hexapoda</taxon>
        <taxon>Insecta</taxon>
        <taxon>Pterygota</taxon>
        <taxon>Neoptera</taxon>
        <taxon>Endopterygota</taxon>
        <taxon>Hymenoptera</taxon>
        <taxon>Apocrita</taxon>
        <taxon>Ichneumonoidea</taxon>
        <taxon>Braconidae</taxon>
        <taxon>Euphorinae</taxon>
        <taxon>Microctonus</taxon>
    </lineage>
</organism>
<keyword evidence="4" id="KW-0028">Amino-acid biosynthesis</keyword>
<evidence type="ECO:0000256" key="4">
    <source>
        <dbReference type="ARBA" id="ARBA00022605"/>
    </source>
</evidence>
<evidence type="ECO:0000256" key="12">
    <source>
        <dbReference type="ARBA" id="ARBA00023164"/>
    </source>
</evidence>
<evidence type="ECO:0000256" key="8">
    <source>
        <dbReference type="ARBA" id="ARBA00022962"/>
    </source>
</evidence>
<dbReference type="GO" id="GO:0016040">
    <property type="term" value="F:glutamate synthase (NADH) activity"/>
    <property type="evidence" value="ECO:0007669"/>
    <property type="project" value="TreeGrafter"/>
</dbReference>
<dbReference type="InterPro" id="IPR050711">
    <property type="entry name" value="ET-N_metabolism_enzyme"/>
</dbReference>
<keyword evidence="13" id="KW-0003">3Fe-4S</keyword>
<accession>A0AA39KZY0</accession>